<feature type="non-terminal residue" evidence="2">
    <location>
        <position position="1"/>
    </location>
</feature>
<dbReference type="AlphaFoldDB" id="A0AAE0BBL7"/>
<dbReference type="InterPro" id="IPR056866">
    <property type="entry name" value="Znf_WRKY19"/>
</dbReference>
<evidence type="ECO:0000313" key="2">
    <source>
        <dbReference type="EMBL" id="KAK3232995.1"/>
    </source>
</evidence>
<sequence>KFCKAHGGGRRCQNEGCAKLAVQSTAFCIAHGGGRRCQAEAVQWRLQGGHFALRMGAAGAARLRAVPRGLEVDLRSVLRMGGASAARPRVVPRQLKGPPPFVLHMEVEGAVGLGRTSMQAAVRKSGVSMQAVSRKRMCRMAAVVERTR</sequence>
<dbReference type="Pfam" id="PF24906">
    <property type="entry name" value="Zf_WRKY19"/>
    <property type="match status" value="1"/>
</dbReference>
<accession>A0AAE0BBL7</accession>
<name>A0AAE0BBL7_9CHLO</name>
<dbReference type="EMBL" id="LGRX02035824">
    <property type="protein sequence ID" value="KAK3232995.1"/>
    <property type="molecule type" value="Genomic_DNA"/>
</dbReference>
<organism evidence="2 3">
    <name type="scientific">Cymbomonas tetramitiformis</name>
    <dbReference type="NCBI Taxonomy" id="36881"/>
    <lineage>
        <taxon>Eukaryota</taxon>
        <taxon>Viridiplantae</taxon>
        <taxon>Chlorophyta</taxon>
        <taxon>Pyramimonadophyceae</taxon>
        <taxon>Pyramimonadales</taxon>
        <taxon>Pyramimonadaceae</taxon>
        <taxon>Cymbomonas</taxon>
    </lineage>
</organism>
<dbReference type="Proteomes" id="UP001190700">
    <property type="component" value="Unassembled WGS sequence"/>
</dbReference>
<feature type="domain" description="WRKY19-like zinc finger" evidence="1">
    <location>
        <begin position="9"/>
        <end position="33"/>
    </location>
</feature>
<proteinExistence type="predicted"/>
<keyword evidence="3" id="KW-1185">Reference proteome</keyword>
<dbReference type="PANTHER" id="PTHR31827">
    <property type="entry name" value="EMB|CAB89363.1"/>
    <property type="match status" value="1"/>
</dbReference>
<evidence type="ECO:0000259" key="1">
    <source>
        <dbReference type="Pfam" id="PF24906"/>
    </source>
</evidence>
<gene>
    <name evidence="2" type="ORF">CYMTET_56682</name>
</gene>
<protein>
    <recommendedName>
        <fullName evidence="1">WRKY19-like zinc finger domain-containing protein</fullName>
    </recommendedName>
</protein>
<dbReference type="PANTHER" id="PTHR31827:SF1">
    <property type="entry name" value="EMB|CAB89363.1"/>
    <property type="match status" value="1"/>
</dbReference>
<comment type="caution">
    <text evidence="2">The sequence shown here is derived from an EMBL/GenBank/DDBJ whole genome shotgun (WGS) entry which is preliminary data.</text>
</comment>
<reference evidence="2 3" key="1">
    <citation type="journal article" date="2015" name="Genome Biol. Evol.">
        <title>Comparative Genomics of a Bacterivorous Green Alga Reveals Evolutionary Causalities and Consequences of Phago-Mixotrophic Mode of Nutrition.</title>
        <authorList>
            <person name="Burns J.A."/>
            <person name="Paasch A."/>
            <person name="Narechania A."/>
            <person name="Kim E."/>
        </authorList>
    </citation>
    <scope>NUCLEOTIDE SEQUENCE [LARGE SCALE GENOMIC DNA]</scope>
    <source>
        <strain evidence="2 3">PLY_AMNH</strain>
    </source>
</reference>
<evidence type="ECO:0000313" key="3">
    <source>
        <dbReference type="Proteomes" id="UP001190700"/>
    </source>
</evidence>